<evidence type="ECO:0000313" key="3">
    <source>
        <dbReference type="Proteomes" id="UP001165986"/>
    </source>
</evidence>
<organism evidence="2 3">
    <name type="scientific">Komarekiella delphini-convector SJRDD-AB1</name>
    <dbReference type="NCBI Taxonomy" id="2593771"/>
    <lineage>
        <taxon>Bacteria</taxon>
        <taxon>Bacillati</taxon>
        <taxon>Cyanobacteriota</taxon>
        <taxon>Cyanophyceae</taxon>
        <taxon>Nostocales</taxon>
        <taxon>Nostocaceae</taxon>
        <taxon>Komarekiella</taxon>
        <taxon>Komarekiella delphini-convector</taxon>
    </lineage>
</organism>
<protein>
    <recommendedName>
        <fullName evidence="1">DUF6745 domain-containing protein</fullName>
    </recommendedName>
</protein>
<gene>
    <name evidence="2" type="ORF">FNW02_04055</name>
</gene>
<dbReference type="AlphaFoldDB" id="A0AA40VQD1"/>
<accession>A0AA40VQD1</accession>
<comment type="caution">
    <text evidence="2">The sequence shown here is derived from an EMBL/GenBank/DDBJ whole genome shotgun (WGS) entry which is preliminary data.</text>
</comment>
<dbReference type="EMBL" id="VJXY01000003">
    <property type="protein sequence ID" value="MBD6615046.1"/>
    <property type="molecule type" value="Genomic_DNA"/>
</dbReference>
<feature type="domain" description="DUF6745" evidence="1">
    <location>
        <begin position="186"/>
        <end position="270"/>
    </location>
</feature>
<reference evidence="2" key="1">
    <citation type="submission" date="2019-07" db="EMBL/GenBank/DDBJ databases">
        <title>Toxilogical consequences of a new and cryptic species of cyanobacteria (Komarekiella delphini-convector) recovered from the epidermis of a bottlenose dolphin and 1500 ft. in the air.</title>
        <authorList>
            <person name="Brown A.O."/>
            <person name="Dvorak P."/>
            <person name="Villanueva C.D."/>
            <person name="Foss A.J."/>
            <person name="Garvey A.D."/>
            <person name="Gibson Q.A."/>
            <person name="Johansen J.R."/>
            <person name="Casamatta D.A."/>
        </authorList>
    </citation>
    <scope>NUCLEOTIDE SEQUENCE</scope>
    <source>
        <strain evidence="2">SJRDD-AB1</strain>
    </source>
</reference>
<name>A0AA40VQD1_9NOST</name>
<dbReference type="InterPro" id="IPR046633">
    <property type="entry name" value="DUF6745"/>
</dbReference>
<dbReference type="Proteomes" id="UP001165986">
    <property type="component" value="Unassembled WGS sequence"/>
</dbReference>
<evidence type="ECO:0000259" key="1">
    <source>
        <dbReference type="Pfam" id="PF20530"/>
    </source>
</evidence>
<evidence type="ECO:0000313" key="2">
    <source>
        <dbReference type="EMBL" id="MBD6615046.1"/>
    </source>
</evidence>
<dbReference type="RefSeq" id="WP_191756304.1">
    <property type="nucleotide sequence ID" value="NZ_VJXY01000003.1"/>
</dbReference>
<sequence>MSLDSLTPEQKALIPPTREKWQHFGLSTKTIDQQKAADAVNAIYITLGLAKPQIIFVHSPNAALEYIWRLVRSHSYNTLGSAINSQDWSKLYNSLHSLLLVQLPVTLQNDLHSAFENHFVKQFATPLKQQLERQWRDIAYQQFGNKYQEFLKNIFSSCQKPESLVAGGSFFEFCINTFNYRQFQDKLLILETFTRNCGWTFFFNNICIVCDRPQKVSFDSKNRLHAEDEAAIVFEDGYSLYANSGKIQRQHQPKAIDDAAWARLLEELNATEIDSWEEYKLFYTLLRIGKRVNVQPHHFLRAINSDTGEVRVIKIPLYITSAREAVRWISRGQD</sequence>
<proteinExistence type="predicted"/>
<keyword evidence="3" id="KW-1185">Reference proteome</keyword>
<dbReference type="Pfam" id="PF20530">
    <property type="entry name" value="DUF6745"/>
    <property type="match status" value="1"/>
</dbReference>